<keyword evidence="3 6" id="KW-0378">Hydrolase</keyword>
<evidence type="ECO:0000256" key="5">
    <source>
        <dbReference type="ARBA" id="ARBA00023157"/>
    </source>
</evidence>
<dbReference type="STRING" id="7757.ENSPMAP00000006482"/>
<dbReference type="CDD" id="cd00190">
    <property type="entry name" value="Tryp_SPc"/>
    <property type="match status" value="1"/>
</dbReference>
<dbReference type="InterPro" id="IPR043504">
    <property type="entry name" value="Peptidase_S1_PA_chymotrypsin"/>
</dbReference>
<dbReference type="Gene3D" id="2.40.10.10">
    <property type="entry name" value="Trypsin-like serine proteases"/>
    <property type="match status" value="2"/>
</dbReference>
<dbReference type="PANTHER" id="PTHR24257:SF17">
    <property type="match status" value="1"/>
</dbReference>
<dbReference type="OMA" id="CINSSWT"/>
<dbReference type="InterPro" id="IPR018114">
    <property type="entry name" value="TRYPSIN_HIS"/>
</dbReference>
<dbReference type="AlphaFoldDB" id="S4RMP6"/>
<dbReference type="SMART" id="SM00020">
    <property type="entry name" value="Tryp_SPc"/>
    <property type="match status" value="1"/>
</dbReference>
<dbReference type="PANTHER" id="PTHR24257">
    <property type="entry name" value="CHYMOTRYPSIN-LIKE ELASTASE FAMILY MEMBER"/>
    <property type="match status" value="1"/>
</dbReference>
<name>S4RMP6_PETMA</name>
<keyword evidence="1 6" id="KW-0645">Protease</keyword>
<dbReference type="InterPro" id="IPR001254">
    <property type="entry name" value="Trypsin_dom"/>
</dbReference>
<dbReference type="Ensembl" id="ENSPMAT00000006511.1">
    <property type="protein sequence ID" value="ENSPMAP00000006482.1"/>
    <property type="gene ID" value="ENSPMAG00000005872.1"/>
</dbReference>
<reference evidence="8" key="1">
    <citation type="submission" date="2025-08" db="UniProtKB">
        <authorList>
            <consortium name="Ensembl"/>
        </authorList>
    </citation>
    <scope>IDENTIFICATION</scope>
</reference>
<dbReference type="PROSITE" id="PS00134">
    <property type="entry name" value="TRYPSIN_HIS"/>
    <property type="match status" value="1"/>
</dbReference>
<proteinExistence type="predicted"/>
<evidence type="ECO:0000313" key="8">
    <source>
        <dbReference type="Ensembl" id="ENSPMAP00000006482.1"/>
    </source>
</evidence>
<evidence type="ECO:0000256" key="4">
    <source>
        <dbReference type="ARBA" id="ARBA00022825"/>
    </source>
</evidence>
<dbReference type="FunFam" id="2.40.10.10:FF:000120">
    <property type="entry name" value="Putative serine protease"/>
    <property type="match status" value="1"/>
</dbReference>
<dbReference type="InterPro" id="IPR033116">
    <property type="entry name" value="TRYPSIN_SER"/>
</dbReference>
<evidence type="ECO:0000256" key="6">
    <source>
        <dbReference type="RuleBase" id="RU363034"/>
    </source>
</evidence>
<reference evidence="8" key="2">
    <citation type="submission" date="2025-09" db="UniProtKB">
        <authorList>
            <consortium name="Ensembl"/>
        </authorList>
    </citation>
    <scope>IDENTIFICATION</scope>
</reference>
<feature type="domain" description="Peptidase S1" evidence="7">
    <location>
        <begin position="30"/>
        <end position="264"/>
    </location>
</feature>
<dbReference type="PROSITE" id="PS50240">
    <property type="entry name" value="TRYPSIN_DOM"/>
    <property type="match status" value="1"/>
</dbReference>
<evidence type="ECO:0000259" key="7">
    <source>
        <dbReference type="PROSITE" id="PS50240"/>
    </source>
</evidence>
<dbReference type="GO" id="GO:0005615">
    <property type="term" value="C:extracellular space"/>
    <property type="evidence" value="ECO:0007669"/>
    <property type="project" value="TreeGrafter"/>
</dbReference>
<evidence type="ECO:0000256" key="1">
    <source>
        <dbReference type="ARBA" id="ARBA00022670"/>
    </source>
</evidence>
<sequence length="264" mass="29319">MRSPCSLECPPTTHLTSLTYLWHVSAQNRIVNGVEAAPHTWPWQASLQAQTGTGWYHVCGGSLVQQQWVMTAAHCIQADRVYRMVLGKHNLRINEPAQFESTIALSVVHPSWNNHPTRGWFDIALMKLSSAAPLSEQIKLAVLPRVGQELWDNVTCMATGWGLLASDGKFPSVLQEAKLPFVNYSTCSQQEWWWYGVNTNLICAGDDHAVCNGDSGGPLSCQEPNGSWVVYGITSFGHKNCSVFHKPSVFTRVSAYTDWVSQVM</sequence>
<dbReference type="InterPro" id="IPR001314">
    <property type="entry name" value="Peptidase_S1A"/>
</dbReference>
<accession>S4RMP6</accession>
<dbReference type="Pfam" id="PF00089">
    <property type="entry name" value="Trypsin"/>
    <property type="match status" value="1"/>
</dbReference>
<evidence type="ECO:0000256" key="3">
    <source>
        <dbReference type="ARBA" id="ARBA00022801"/>
    </source>
</evidence>
<dbReference type="SUPFAM" id="SSF50494">
    <property type="entry name" value="Trypsin-like serine proteases"/>
    <property type="match status" value="1"/>
</dbReference>
<keyword evidence="5" id="KW-1015">Disulfide bond</keyword>
<dbReference type="InterPro" id="IPR050850">
    <property type="entry name" value="Peptidase_S1_Elastase_sf"/>
</dbReference>
<dbReference type="InterPro" id="IPR009003">
    <property type="entry name" value="Peptidase_S1_PA"/>
</dbReference>
<keyword evidence="2" id="KW-0732">Signal</keyword>
<organism evidence="8">
    <name type="scientific">Petromyzon marinus</name>
    <name type="common">Sea lamprey</name>
    <dbReference type="NCBI Taxonomy" id="7757"/>
    <lineage>
        <taxon>Eukaryota</taxon>
        <taxon>Metazoa</taxon>
        <taxon>Chordata</taxon>
        <taxon>Craniata</taxon>
        <taxon>Vertebrata</taxon>
        <taxon>Cyclostomata</taxon>
        <taxon>Hyperoartia</taxon>
        <taxon>Petromyzontiformes</taxon>
        <taxon>Petromyzontidae</taxon>
        <taxon>Petromyzon</taxon>
    </lineage>
</organism>
<dbReference type="PROSITE" id="PS00135">
    <property type="entry name" value="TRYPSIN_SER"/>
    <property type="match status" value="1"/>
</dbReference>
<dbReference type="GeneTree" id="ENSGT01030000234528"/>
<dbReference type="PRINTS" id="PR00722">
    <property type="entry name" value="CHYMOTRYPSIN"/>
</dbReference>
<dbReference type="GO" id="GO:0006508">
    <property type="term" value="P:proteolysis"/>
    <property type="evidence" value="ECO:0007669"/>
    <property type="project" value="UniProtKB-KW"/>
</dbReference>
<dbReference type="GO" id="GO:0004252">
    <property type="term" value="F:serine-type endopeptidase activity"/>
    <property type="evidence" value="ECO:0007669"/>
    <property type="project" value="InterPro"/>
</dbReference>
<protein>
    <recommendedName>
        <fullName evidence="7">Peptidase S1 domain-containing protein</fullName>
    </recommendedName>
</protein>
<evidence type="ECO:0000256" key="2">
    <source>
        <dbReference type="ARBA" id="ARBA00022729"/>
    </source>
</evidence>
<keyword evidence="4 6" id="KW-0720">Serine protease</keyword>
<dbReference type="HOGENOM" id="CLU_006842_0_4_1"/>